<dbReference type="RefSeq" id="WP_282586190.1">
    <property type="nucleotide sequence ID" value="NZ_JAMOIM010000011.1"/>
</dbReference>
<name>A0AA41Z5U1_9HYPH</name>
<comment type="caution">
    <text evidence="1">The sequence shown here is derived from an EMBL/GenBank/DDBJ whole genome shotgun (WGS) entry which is preliminary data.</text>
</comment>
<dbReference type="AlphaFoldDB" id="A0AA41Z5U1"/>
<evidence type="ECO:0000313" key="1">
    <source>
        <dbReference type="EMBL" id="MCW6509822.1"/>
    </source>
</evidence>
<protein>
    <submittedName>
        <fullName evidence="1">Phage tail tube protein</fullName>
    </submittedName>
</protein>
<dbReference type="InterPro" id="IPR044000">
    <property type="entry name" value="Phage_tube_2"/>
</dbReference>
<organism evidence="1 2">
    <name type="scientific">Lichenifustis flavocetrariae</name>
    <dbReference type="NCBI Taxonomy" id="2949735"/>
    <lineage>
        <taxon>Bacteria</taxon>
        <taxon>Pseudomonadati</taxon>
        <taxon>Pseudomonadota</taxon>
        <taxon>Alphaproteobacteria</taxon>
        <taxon>Hyphomicrobiales</taxon>
        <taxon>Lichenihabitantaceae</taxon>
        <taxon>Lichenifustis</taxon>
    </lineage>
</organism>
<sequence length="309" mass="32588">MTISSVSKSRVARVLETTFGTTPATPTFLEFRRTSGNLRTKKTTVVSDEIHLDRNVRDEYMTAQDVDGSYAFELAHGSFDDILAAALFGTWTSNVLTNGTTSQSFTFEETVDTGGGTSAYSRYDGVMVSSLSLAIASRSSVKGTLTLMGQQESLDTAIVTGATYTAASTTPIMTANQVANLAIAGISPTPKIKNLTVNVANNLRIRDTVGSLFTQDFGIGPCDVTGTLDAYFESNALYQQVLNHGGGALSATIGGVANQKYTLALPNLRFLDGAKTLSGKNDDVMVSIPFRGLLDTGTGASISITRAVA</sequence>
<gene>
    <name evidence="1" type="ORF">M8523_17535</name>
</gene>
<keyword evidence="2" id="KW-1185">Reference proteome</keyword>
<dbReference type="EMBL" id="JAMOIM010000011">
    <property type="protein sequence ID" value="MCW6509822.1"/>
    <property type="molecule type" value="Genomic_DNA"/>
</dbReference>
<dbReference type="Pfam" id="PF18906">
    <property type="entry name" value="Phage_tube_2"/>
    <property type="match status" value="1"/>
</dbReference>
<proteinExistence type="predicted"/>
<dbReference type="Proteomes" id="UP001165667">
    <property type="component" value="Unassembled WGS sequence"/>
</dbReference>
<accession>A0AA41Z5U1</accession>
<evidence type="ECO:0000313" key="2">
    <source>
        <dbReference type="Proteomes" id="UP001165667"/>
    </source>
</evidence>
<reference evidence="1" key="1">
    <citation type="submission" date="2022-05" db="EMBL/GenBank/DDBJ databases">
        <authorList>
            <person name="Pankratov T."/>
        </authorList>
    </citation>
    <scope>NUCLEOTIDE SEQUENCE</scope>
    <source>
        <strain evidence="1">BP6-180914</strain>
    </source>
</reference>